<accession>A0ABW4B3U7</accession>
<protein>
    <submittedName>
        <fullName evidence="1">DUF4402 domain-containing protein</fullName>
    </submittedName>
</protein>
<organism evidence="1 2">
    <name type="scientific">Rhodanobacter aciditrophus</name>
    <dbReference type="NCBI Taxonomy" id="1623218"/>
    <lineage>
        <taxon>Bacteria</taxon>
        <taxon>Pseudomonadati</taxon>
        <taxon>Pseudomonadota</taxon>
        <taxon>Gammaproteobacteria</taxon>
        <taxon>Lysobacterales</taxon>
        <taxon>Rhodanobacteraceae</taxon>
        <taxon>Rhodanobacter</taxon>
    </lineage>
</organism>
<name>A0ABW4B3U7_9GAMM</name>
<dbReference type="Proteomes" id="UP001597059">
    <property type="component" value="Unassembled WGS sequence"/>
</dbReference>
<sequence length="160" mass="16903">MLLLRIPTGAARAITWFAAVSCGNTFADITQLTPLSFGTVAVSDNTAVQTINVTTSGRAYYSSYVHPIEDAQRGVYLLSNFPTNQVLSVTTQVISSTSTSSQASTEQFSLTNVNTTTYITTDASGEATIYVGGTLSTSGSGSSAFSNTQYTAQFQITVNY</sequence>
<reference evidence="2" key="1">
    <citation type="journal article" date="2019" name="Int. J. Syst. Evol. Microbiol.">
        <title>The Global Catalogue of Microorganisms (GCM) 10K type strain sequencing project: providing services to taxonomists for standard genome sequencing and annotation.</title>
        <authorList>
            <consortium name="The Broad Institute Genomics Platform"/>
            <consortium name="The Broad Institute Genome Sequencing Center for Infectious Disease"/>
            <person name="Wu L."/>
            <person name="Ma J."/>
        </authorList>
    </citation>
    <scope>NUCLEOTIDE SEQUENCE [LARGE SCALE GENOMIC DNA]</scope>
    <source>
        <strain evidence="2">JCM 30774</strain>
    </source>
</reference>
<proteinExistence type="predicted"/>
<comment type="caution">
    <text evidence="1">The sequence shown here is derived from an EMBL/GenBank/DDBJ whole genome shotgun (WGS) entry which is preliminary data.</text>
</comment>
<gene>
    <name evidence="1" type="ORF">ACFQ45_15280</name>
</gene>
<dbReference type="InterPro" id="IPR025514">
    <property type="entry name" value="DUF4402"/>
</dbReference>
<evidence type="ECO:0000313" key="1">
    <source>
        <dbReference type="EMBL" id="MFD1384729.1"/>
    </source>
</evidence>
<dbReference type="Pfam" id="PF14352">
    <property type="entry name" value="DUF4402"/>
    <property type="match status" value="1"/>
</dbReference>
<evidence type="ECO:0000313" key="2">
    <source>
        <dbReference type="Proteomes" id="UP001597059"/>
    </source>
</evidence>
<dbReference type="EMBL" id="JBHTMN010000018">
    <property type="protein sequence ID" value="MFD1384729.1"/>
    <property type="molecule type" value="Genomic_DNA"/>
</dbReference>
<keyword evidence="2" id="KW-1185">Reference proteome</keyword>